<reference evidence="3 4" key="1">
    <citation type="submission" date="2018-11" db="EMBL/GenBank/DDBJ databases">
        <authorList>
            <person name="Peiro R."/>
            <person name="Begona"/>
            <person name="Cbmso G."/>
            <person name="Lopez M."/>
            <person name="Gonzalez S."/>
            <person name="Sacristan E."/>
            <person name="Castillo E."/>
        </authorList>
    </citation>
    <scope>NUCLEOTIDE SEQUENCE [LARGE SCALE GENOMIC DNA]</scope>
    <source>
        <strain evidence="3">Brev_genome</strain>
    </source>
</reference>
<dbReference type="EMBL" id="CP048751">
    <property type="protein sequence ID" value="QIH72847.1"/>
    <property type="molecule type" value="Genomic_DNA"/>
</dbReference>
<keyword evidence="1" id="KW-0472">Membrane</keyword>
<dbReference type="RefSeq" id="WP_008262661.1">
    <property type="nucleotide sequence ID" value="NZ_CP048751.1"/>
</dbReference>
<dbReference type="AlphaFoldDB" id="A0A6G7EHL4"/>
<reference evidence="2 5" key="2">
    <citation type="submission" date="2020-01" db="EMBL/GenBank/DDBJ databases">
        <authorList>
            <person name="Wang S."/>
        </authorList>
    </citation>
    <scope>NUCLEOTIDE SEQUENCE [LARGE SCALE GENOMIC DNA]</scope>
    <source>
        <strain evidence="2 5">D151-2-6</strain>
    </source>
</reference>
<gene>
    <name evidence="3" type="ORF">BREV_BREV_02225</name>
    <name evidence="2" type="ORF">GYM46_07730</name>
</gene>
<dbReference type="Proteomes" id="UP000501325">
    <property type="component" value="Chromosome"/>
</dbReference>
<organism evidence="3 4">
    <name type="scientific">Brevundimonas mediterranea</name>
    <dbReference type="NCBI Taxonomy" id="74329"/>
    <lineage>
        <taxon>Bacteria</taxon>
        <taxon>Pseudomonadati</taxon>
        <taxon>Pseudomonadota</taxon>
        <taxon>Alphaproteobacteria</taxon>
        <taxon>Caulobacterales</taxon>
        <taxon>Caulobacteraceae</taxon>
        <taxon>Brevundimonas</taxon>
    </lineage>
</organism>
<evidence type="ECO:0000313" key="3">
    <source>
        <dbReference type="EMBL" id="VDC50736.1"/>
    </source>
</evidence>
<proteinExistence type="predicted"/>
<dbReference type="EMBL" id="UXHF01000046">
    <property type="protein sequence ID" value="VDC50736.1"/>
    <property type="molecule type" value="Genomic_DNA"/>
</dbReference>
<protein>
    <submittedName>
        <fullName evidence="3">Uncharacterized protein</fullName>
    </submittedName>
</protein>
<evidence type="ECO:0000313" key="2">
    <source>
        <dbReference type="EMBL" id="QIH72847.1"/>
    </source>
</evidence>
<evidence type="ECO:0000256" key="1">
    <source>
        <dbReference type="SAM" id="Phobius"/>
    </source>
</evidence>
<feature type="transmembrane region" description="Helical" evidence="1">
    <location>
        <begin position="41"/>
        <end position="63"/>
    </location>
</feature>
<dbReference type="Proteomes" id="UP000289220">
    <property type="component" value="Unassembled WGS sequence"/>
</dbReference>
<keyword evidence="1" id="KW-0812">Transmembrane</keyword>
<dbReference type="KEGG" id="bmed:GYM46_07730"/>
<evidence type="ECO:0000313" key="4">
    <source>
        <dbReference type="Proteomes" id="UP000289220"/>
    </source>
</evidence>
<name>A0A6G7EHL4_9CAUL</name>
<keyword evidence="1" id="KW-1133">Transmembrane helix</keyword>
<accession>A0A6G7EHL4</accession>
<keyword evidence="4" id="KW-1185">Reference proteome</keyword>
<feature type="transmembrane region" description="Helical" evidence="1">
    <location>
        <begin position="12"/>
        <end position="35"/>
    </location>
</feature>
<sequence>MFKGIVKRIVATSVAAASVFLAVVFLGVAIFHAISLVTTPLGASAITFALFALVALVVALVFLKGESHDEEDEEDAPDGLIGKLIHIVRERPIIGAVGGLGAAFLLLRNPALAAIVASMVAERKMDQGGYAKRRRRR</sequence>
<evidence type="ECO:0000313" key="5">
    <source>
        <dbReference type="Proteomes" id="UP000501325"/>
    </source>
</evidence>